<dbReference type="Gene3D" id="3.30.10.10">
    <property type="entry name" value="Trypsin Inhibitor V, subunit A"/>
    <property type="match status" value="1"/>
</dbReference>
<dbReference type="RefSeq" id="WP_107815528.1">
    <property type="nucleotide sequence ID" value="NZ_QAOH01000003.1"/>
</dbReference>
<accession>A0A2T5HTG2</accession>
<keyword evidence="1" id="KW-0732">Signal</keyword>
<keyword evidence="3" id="KW-1185">Reference proteome</keyword>
<proteinExistence type="predicted"/>
<dbReference type="EMBL" id="QAOH01000003">
    <property type="protein sequence ID" value="PTQ74864.1"/>
    <property type="molecule type" value="Genomic_DNA"/>
</dbReference>
<dbReference type="OrthoDB" id="8724542at2"/>
<dbReference type="PROSITE" id="PS51257">
    <property type="entry name" value="PROKAR_LIPOPROTEIN"/>
    <property type="match status" value="1"/>
</dbReference>
<feature type="chain" id="PRO_5015617600" evidence="1">
    <location>
        <begin position="20"/>
        <end position="95"/>
    </location>
</feature>
<feature type="signal peptide" evidence="1">
    <location>
        <begin position="1"/>
        <end position="19"/>
    </location>
</feature>
<gene>
    <name evidence="2" type="ORF">C8N42_103155</name>
</gene>
<dbReference type="Pfam" id="PF11720">
    <property type="entry name" value="Inhibitor_I78"/>
    <property type="match status" value="1"/>
</dbReference>
<evidence type="ECO:0000256" key="1">
    <source>
        <dbReference type="SAM" id="SignalP"/>
    </source>
</evidence>
<name>A0A2T5HTG2_9RHOB</name>
<reference evidence="2 3" key="1">
    <citation type="submission" date="2018-04" db="EMBL/GenBank/DDBJ databases">
        <title>Genomic Encyclopedia of Archaeal and Bacterial Type Strains, Phase II (KMG-II): from individual species to whole genera.</title>
        <authorList>
            <person name="Goeker M."/>
        </authorList>
    </citation>
    <scope>NUCLEOTIDE SEQUENCE [LARGE SCALE GENOMIC DNA]</scope>
    <source>
        <strain evidence="2 3">DSM 100434</strain>
    </source>
</reference>
<comment type="caution">
    <text evidence="2">The sequence shown here is derived from an EMBL/GenBank/DDBJ whole genome shotgun (WGS) entry which is preliminary data.</text>
</comment>
<evidence type="ECO:0000313" key="2">
    <source>
        <dbReference type="EMBL" id="PTQ74864.1"/>
    </source>
</evidence>
<dbReference type="AlphaFoldDB" id="A0A2T5HTG2"/>
<dbReference type="Proteomes" id="UP000244077">
    <property type="component" value="Unassembled WGS sequence"/>
</dbReference>
<evidence type="ECO:0000313" key="3">
    <source>
        <dbReference type="Proteomes" id="UP000244077"/>
    </source>
</evidence>
<organism evidence="2 3">
    <name type="scientific">Celeribacter persicus</name>
    <dbReference type="NCBI Taxonomy" id="1651082"/>
    <lineage>
        <taxon>Bacteria</taxon>
        <taxon>Pseudomonadati</taxon>
        <taxon>Pseudomonadota</taxon>
        <taxon>Alphaproteobacteria</taxon>
        <taxon>Rhodobacterales</taxon>
        <taxon>Roseobacteraceae</taxon>
        <taxon>Celeribacter</taxon>
    </lineage>
</organism>
<sequence length="95" mass="10261">MTRISALLALSLFFLSACKEEPRAATENMTAPAETCAASLVTPLIGEPKSALDGLGIPEPLRIMGPGIAMTMDHIPERTNIEIDKSDHIRRVWCG</sequence>
<dbReference type="InterPro" id="IPR021719">
    <property type="entry name" value="Prot_inh_I78"/>
</dbReference>
<protein>
    <submittedName>
        <fullName evidence="2">Peptidase inhibitor I78 family protein</fullName>
    </submittedName>
</protein>